<accession>A0A840RYK7</accession>
<dbReference type="AlphaFoldDB" id="A0A840RYK7"/>
<dbReference type="EMBL" id="JACHHO010000001">
    <property type="protein sequence ID" value="MBB5203045.1"/>
    <property type="molecule type" value="Genomic_DNA"/>
</dbReference>
<name>A0A840RYK7_9BURK</name>
<protein>
    <submittedName>
        <fullName evidence="1">Uncharacterized protein</fullName>
    </submittedName>
</protein>
<proteinExistence type="predicted"/>
<evidence type="ECO:0000313" key="1">
    <source>
        <dbReference type="EMBL" id="MBB5203045.1"/>
    </source>
</evidence>
<dbReference type="RefSeq" id="WP_138857869.1">
    <property type="nucleotide sequence ID" value="NZ_CP040709.1"/>
</dbReference>
<evidence type="ECO:0000313" key="2">
    <source>
        <dbReference type="Proteomes" id="UP000554837"/>
    </source>
</evidence>
<reference evidence="1 2" key="1">
    <citation type="submission" date="2020-08" db="EMBL/GenBank/DDBJ databases">
        <title>Genomic Encyclopedia of Type Strains, Phase IV (KMG-IV): sequencing the most valuable type-strain genomes for metagenomic binning, comparative biology and taxonomic classification.</title>
        <authorList>
            <person name="Goeker M."/>
        </authorList>
    </citation>
    <scope>NUCLEOTIDE SEQUENCE [LARGE SCALE GENOMIC DNA]</scope>
    <source>
        <strain evidence="1 2">DSM 23958</strain>
    </source>
</reference>
<dbReference type="Proteomes" id="UP000554837">
    <property type="component" value="Unassembled WGS sequence"/>
</dbReference>
<comment type="caution">
    <text evidence="1">The sequence shown here is derived from an EMBL/GenBank/DDBJ whole genome shotgun (WGS) entry which is preliminary data.</text>
</comment>
<sequence>MKRAIWHPASMGIAALIGLIAAGFLMWRPAVEPANERRVLLPSADQSVRQSSPSVAAAATQIKPLERSSPVARPESRREQVERLIASSNPADRFAGYKIIDGCVDAQRNFPKLALDFPAQAAQLHSEINLHCDGLTAPLLAMRKKLIEELADAGYPGAASKFIGVTPGDVPLDEVRRSGSYPAWMSKVDRLLRSSAQALDSEAVDSASEWFNHRPGYEFDGLMYRVAQLNMGNAGSFLSPAHKEAMVEEAISHYGKSLSPDRMEAAISAGQKLARSIVESKKGE</sequence>
<keyword evidence="2" id="KW-1185">Reference proteome</keyword>
<organism evidence="1 2">
    <name type="scientific">Inhella inkyongensis</name>
    <dbReference type="NCBI Taxonomy" id="392593"/>
    <lineage>
        <taxon>Bacteria</taxon>
        <taxon>Pseudomonadati</taxon>
        <taxon>Pseudomonadota</taxon>
        <taxon>Betaproteobacteria</taxon>
        <taxon>Burkholderiales</taxon>
        <taxon>Sphaerotilaceae</taxon>
        <taxon>Inhella</taxon>
    </lineage>
</organism>
<gene>
    <name evidence="1" type="ORF">HNQ51_000338</name>
</gene>